<evidence type="ECO:0000256" key="3">
    <source>
        <dbReference type="ARBA" id="ARBA00022806"/>
    </source>
</evidence>
<evidence type="ECO:0000256" key="6">
    <source>
        <dbReference type="ARBA" id="ARBA00034617"/>
    </source>
</evidence>
<protein>
    <recommendedName>
        <fullName evidence="7">DNA 3'-5' helicase</fullName>
        <ecNumber evidence="7">5.6.2.4</ecNumber>
    </recommendedName>
</protein>
<dbReference type="PANTHER" id="PTHR11070">
    <property type="entry name" value="UVRD / RECB / PCRA DNA HELICASE FAMILY MEMBER"/>
    <property type="match status" value="1"/>
</dbReference>
<dbReference type="EC" id="5.6.2.4" evidence="7"/>
<keyword evidence="1 9" id="KW-0547">Nucleotide-binding</keyword>
<comment type="catalytic activity">
    <reaction evidence="8">
        <text>ATP + H2O = ADP + phosphate + H(+)</text>
        <dbReference type="Rhea" id="RHEA:13065"/>
        <dbReference type="ChEBI" id="CHEBI:15377"/>
        <dbReference type="ChEBI" id="CHEBI:15378"/>
        <dbReference type="ChEBI" id="CHEBI:30616"/>
        <dbReference type="ChEBI" id="CHEBI:43474"/>
        <dbReference type="ChEBI" id="CHEBI:456216"/>
        <dbReference type="EC" id="5.6.2.4"/>
    </reaction>
</comment>
<evidence type="ECO:0000256" key="5">
    <source>
        <dbReference type="ARBA" id="ARBA00023235"/>
    </source>
</evidence>
<evidence type="ECO:0000313" key="12">
    <source>
        <dbReference type="Proteomes" id="UP000186781"/>
    </source>
</evidence>
<evidence type="ECO:0000256" key="8">
    <source>
        <dbReference type="ARBA" id="ARBA00048988"/>
    </source>
</evidence>
<feature type="domain" description="UvrD-like helicase ATP-binding" evidence="10">
    <location>
        <begin position="2"/>
        <end position="275"/>
    </location>
</feature>
<comment type="caution">
    <text evidence="11">The sequence shown here is derived from an EMBL/GenBank/DDBJ whole genome shotgun (WGS) entry which is preliminary data.</text>
</comment>
<proteinExistence type="predicted"/>
<dbReference type="Gene3D" id="3.40.50.300">
    <property type="entry name" value="P-loop containing nucleotide triphosphate hydrolases"/>
    <property type="match status" value="2"/>
</dbReference>
<dbReference type="InterPro" id="IPR014017">
    <property type="entry name" value="DNA_helicase_UvrD-like_C"/>
</dbReference>
<keyword evidence="4 9" id="KW-0067">ATP-binding</keyword>
<evidence type="ECO:0000256" key="4">
    <source>
        <dbReference type="ARBA" id="ARBA00022840"/>
    </source>
</evidence>
<dbReference type="InterPro" id="IPR027417">
    <property type="entry name" value="P-loop_NTPase"/>
</dbReference>
<keyword evidence="5" id="KW-0413">Isomerase</keyword>
<accession>A0ABX3F6C4</accession>
<gene>
    <name evidence="11" type="ORF">BKH13_00845</name>
</gene>
<dbReference type="InterPro" id="IPR014016">
    <property type="entry name" value="UvrD-like_ATP-bd"/>
</dbReference>
<keyword evidence="2 9" id="KW-0378">Hydrolase</keyword>
<dbReference type="Pfam" id="PF13361">
    <property type="entry name" value="UvrD_C"/>
    <property type="match status" value="1"/>
</dbReference>
<evidence type="ECO:0000256" key="7">
    <source>
        <dbReference type="ARBA" id="ARBA00034808"/>
    </source>
</evidence>
<dbReference type="PANTHER" id="PTHR11070:SF2">
    <property type="entry name" value="ATP-DEPENDENT DNA HELICASE SRS2"/>
    <property type="match status" value="1"/>
</dbReference>
<dbReference type="Gene3D" id="1.10.486.10">
    <property type="entry name" value="PCRA, domain 4"/>
    <property type="match status" value="1"/>
</dbReference>
<dbReference type="SUPFAM" id="SSF52540">
    <property type="entry name" value="P-loop containing nucleoside triphosphate hydrolases"/>
    <property type="match status" value="1"/>
</dbReference>
<name>A0ABX3F6C4_ACTNA</name>
<keyword evidence="12" id="KW-1185">Reference proteome</keyword>
<evidence type="ECO:0000259" key="10">
    <source>
        <dbReference type="PROSITE" id="PS51198"/>
    </source>
</evidence>
<dbReference type="InterPro" id="IPR000212">
    <property type="entry name" value="DNA_helicase_UvrD/REP"/>
</dbReference>
<dbReference type="RefSeq" id="WP_075409586.1">
    <property type="nucleotide sequence ID" value="NZ_MSKX01000003.1"/>
</dbReference>
<organism evidence="11 12">
    <name type="scientific">Actinomyces naeslundii</name>
    <dbReference type="NCBI Taxonomy" id="1655"/>
    <lineage>
        <taxon>Bacteria</taxon>
        <taxon>Bacillati</taxon>
        <taxon>Actinomycetota</taxon>
        <taxon>Actinomycetes</taxon>
        <taxon>Actinomycetales</taxon>
        <taxon>Actinomycetaceae</taxon>
        <taxon>Actinomyces</taxon>
    </lineage>
</organism>
<feature type="binding site" evidence="9">
    <location>
        <begin position="23"/>
        <end position="30"/>
    </location>
    <ligand>
        <name>ATP</name>
        <dbReference type="ChEBI" id="CHEBI:30616"/>
    </ligand>
</feature>
<keyword evidence="3 9" id="KW-0347">Helicase</keyword>
<dbReference type="PROSITE" id="PS51198">
    <property type="entry name" value="UVRD_HELICASE_ATP_BIND"/>
    <property type="match status" value="1"/>
</dbReference>
<evidence type="ECO:0000256" key="1">
    <source>
        <dbReference type="ARBA" id="ARBA00022741"/>
    </source>
</evidence>
<comment type="catalytic activity">
    <reaction evidence="6">
        <text>Couples ATP hydrolysis with the unwinding of duplex DNA by translocating in the 3'-5' direction.</text>
        <dbReference type="EC" id="5.6.2.4"/>
    </reaction>
</comment>
<dbReference type="Proteomes" id="UP000186781">
    <property type="component" value="Unassembled WGS sequence"/>
</dbReference>
<reference evidence="11 12" key="1">
    <citation type="submission" date="2016-12" db="EMBL/GenBank/DDBJ databases">
        <title>Genomic comparison of strains in the 'Actinomyces naeslundii' group.</title>
        <authorList>
            <person name="Mughal S.R."/>
            <person name="Do T."/>
            <person name="Gilbert S.C."/>
            <person name="Witherden E.A."/>
            <person name="Didelot X."/>
            <person name="Beighton D."/>
        </authorList>
    </citation>
    <scope>NUCLEOTIDE SEQUENCE [LARGE SCALE GENOMIC DNA]</scope>
    <source>
        <strain evidence="11 12">WE6B-3</strain>
    </source>
</reference>
<evidence type="ECO:0000256" key="9">
    <source>
        <dbReference type="PROSITE-ProRule" id="PRU00560"/>
    </source>
</evidence>
<dbReference type="Pfam" id="PF00580">
    <property type="entry name" value="UvrD-helicase"/>
    <property type="match status" value="2"/>
</dbReference>
<evidence type="ECO:0000256" key="2">
    <source>
        <dbReference type="ARBA" id="ARBA00022801"/>
    </source>
</evidence>
<evidence type="ECO:0000313" key="11">
    <source>
        <dbReference type="EMBL" id="OLO86237.1"/>
    </source>
</evidence>
<dbReference type="EMBL" id="MSKX01000003">
    <property type="protein sequence ID" value="OLO86237.1"/>
    <property type="molecule type" value="Genomic_DNA"/>
</dbReference>
<sequence length="508" mass="56746">MIQLTDAQVLAAAAPDRLVNIISAPGSGKTTIAAERYGYLRYQASDLRGVLGLTFNRAAATELRERINRRWGANCIRPAHRVITFDHLHVDILTHLLSEGQLTWPGGITTLEVRDDYRGLAGFRFLKDGGYKRFASIDDNRFVVSRSQSVGMPCMGIGSKRDHQSALNSGIVSHEDVRAILRTAMHIEEIRDVSTEWLSTNYRAAIIDEVYDADDLDLYAAYLAAEAGLSITLIGDPWQTLYKWRGAKPEVVNTLLDNTSDQFIAYEQPESFRFVGEQMPLLAANLRAGIGVDLPPIDSSDVDVALARNWTQLWTVGDNVLPLAFRTVNNATDAAMNLLLDVVTRTRLGTRSYGREGAIMKLGLDREIFQARQDQAFMPIVESLRTGKDKAQVLDDLRETIKSLGARKPSKLSEKKENDVRLQLAQLAARLRQTTVIPGLTVFQAKGREWERVGVALYRNQIDALKSGLRELEEEHCIIYVAITRAKRFCGLLSSTSELELDQLQIDM</sequence>